<dbReference type="Proteomes" id="UP001234178">
    <property type="component" value="Unassembled WGS sequence"/>
</dbReference>
<comment type="caution">
    <text evidence="1">The sequence shown here is derived from an EMBL/GenBank/DDBJ whole genome shotgun (WGS) entry which is preliminary data.</text>
</comment>
<organism evidence="1 2">
    <name type="scientific">Daphnia magna</name>
    <dbReference type="NCBI Taxonomy" id="35525"/>
    <lineage>
        <taxon>Eukaryota</taxon>
        <taxon>Metazoa</taxon>
        <taxon>Ecdysozoa</taxon>
        <taxon>Arthropoda</taxon>
        <taxon>Crustacea</taxon>
        <taxon>Branchiopoda</taxon>
        <taxon>Diplostraca</taxon>
        <taxon>Cladocera</taxon>
        <taxon>Anomopoda</taxon>
        <taxon>Daphniidae</taxon>
        <taxon>Daphnia</taxon>
    </lineage>
</organism>
<accession>A0ABQ9YTD6</accession>
<gene>
    <name evidence="1" type="ORF">OUZ56_005622</name>
</gene>
<evidence type="ECO:0000313" key="1">
    <source>
        <dbReference type="EMBL" id="KAK4003871.1"/>
    </source>
</evidence>
<protein>
    <submittedName>
        <fullName evidence="1">Uncharacterized protein</fullName>
    </submittedName>
</protein>
<dbReference type="EMBL" id="JAOYFB010000001">
    <property type="protein sequence ID" value="KAK4003871.1"/>
    <property type="molecule type" value="Genomic_DNA"/>
</dbReference>
<reference evidence="1 2" key="1">
    <citation type="journal article" date="2023" name="Nucleic Acids Res.">
        <title>The hologenome of Daphnia magna reveals possible DNA methylation and microbiome-mediated evolution of the host genome.</title>
        <authorList>
            <person name="Chaturvedi A."/>
            <person name="Li X."/>
            <person name="Dhandapani V."/>
            <person name="Marshall H."/>
            <person name="Kissane S."/>
            <person name="Cuenca-Cambronero M."/>
            <person name="Asole G."/>
            <person name="Calvet F."/>
            <person name="Ruiz-Romero M."/>
            <person name="Marangio P."/>
            <person name="Guigo R."/>
            <person name="Rago D."/>
            <person name="Mirbahai L."/>
            <person name="Eastwood N."/>
            <person name="Colbourne J.K."/>
            <person name="Zhou J."/>
            <person name="Mallon E."/>
            <person name="Orsini L."/>
        </authorList>
    </citation>
    <scope>NUCLEOTIDE SEQUENCE [LARGE SCALE GENOMIC DNA]</scope>
    <source>
        <strain evidence="1">LRV0_1</strain>
    </source>
</reference>
<sequence length="125" mass="13797">MTFFGQLVIVPEKISIDTTPSECYYTINNILCGEHDISLTDDKYLFAHEPETVGYWMQSVDWEILNCALEHVQQHQQEEVEGFPTPIGKASTAAAAAIMEKSSAITIEPAAIMEKAPPVIAVETP</sequence>
<evidence type="ECO:0000313" key="2">
    <source>
        <dbReference type="Proteomes" id="UP001234178"/>
    </source>
</evidence>
<keyword evidence="2" id="KW-1185">Reference proteome</keyword>
<name>A0ABQ9YTD6_9CRUS</name>
<proteinExistence type="predicted"/>